<organism evidence="2 3">
    <name type="scientific">Streptomyces olivaceoviridis</name>
    <name type="common">Streptomyces corchorusii</name>
    <dbReference type="NCBI Taxonomy" id="1921"/>
    <lineage>
        <taxon>Bacteria</taxon>
        <taxon>Bacillati</taxon>
        <taxon>Actinomycetota</taxon>
        <taxon>Actinomycetes</taxon>
        <taxon>Kitasatosporales</taxon>
        <taxon>Streptomycetaceae</taxon>
        <taxon>Streptomyces</taxon>
    </lineage>
</organism>
<sequence>MKQPSGRFARKRSGRNENFRYVNRSGTHAVSAFIGILFTGYLLISRPPIHVTVSPEAATAVGGALTGAALRLVRFRRYRR</sequence>
<dbReference type="Proteomes" id="UP001611397">
    <property type="component" value="Unassembled WGS sequence"/>
</dbReference>
<dbReference type="EMBL" id="JBIRWM010000023">
    <property type="protein sequence ID" value="MFI2161150.1"/>
    <property type="molecule type" value="Genomic_DNA"/>
</dbReference>
<keyword evidence="3" id="KW-1185">Reference proteome</keyword>
<feature type="transmembrane region" description="Helical" evidence="1">
    <location>
        <begin position="56"/>
        <end position="73"/>
    </location>
</feature>
<keyword evidence="1" id="KW-0812">Transmembrane</keyword>
<protein>
    <submittedName>
        <fullName evidence="2">Uncharacterized protein</fullName>
    </submittedName>
</protein>
<evidence type="ECO:0000313" key="3">
    <source>
        <dbReference type="Proteomes" id="UP001611397"/>
    </source>
</evidence>
<accession>A0ABW7VK98</accession>
<evidence type="ECO:0000313" key="2">
    <source>
        <dbReference type="EMBL" id="MFI2161150.1"/>
    </source>
</evidence>
<comment type="caution">
    <text evidence="2">The sequence shown here is derived from an EMBL/GenBank/DDBJ whole genome shotgun (WGS) entry which is preliminary data.</text>
</comment>
<name>A0ABW7VK98_STROI</name>
<keyword evidence="1" id="KW-1133">Transmembrane helix</keyword>
<evidence type="ECO:0000256" key="1">
    <source>
        <dbReference type="SAM" id="Phobius"/>
    </source>
</evidence>
<feature type="transmembrane region" description="Helical" evidence="1">
    <location>
        <begin position="21"/>
        <end position="44"/>
    </location>
</feature>
<keyword evidence="1" id="KW-0472">Membrane</keyword>
<reference evidence="2 3" key="1">
    <citation type="submission" date="2024-10" db="EMBL/GenBank/DDBJ databases">
        <title>The Natural Products Discovery Center: Release of the First 8490 Sequenced Strains for Exploring Actinobacteria Biosynthetic Diversity.</title>
        <authorList>
            <person name="Kalkreuter E."/>
            <person name="Kautsar S.A."/>
            <person name="Yang D."/>
            <person name="Bader C.D."/>
            <person name="Teijaro C.N."/>
            <person name="Fluegel L."/>
            <person name="Davis C.M."/>
            <person name="Simpson J.R."/>
            <person name="Lauterbach L."/>
            <person name="Steele A.D."/>
            <person name="Gui C."/>
            <person name="Meng S."/>
            <person name="Li G."/>
            <person name="Viehrig K."/>
            <person name="Ye F."/>
            <person name="Su P."/>
            <person name="Kiefer A.F."/>
            <person name="Nichols A."/>
            <person name="Cepeda A.J."/>
            <person name="Yan W."/>
            <person name="Fan B."/>
            <person name="Jiang Y."/>
            <person name="Adhikari A."/>
            <person name="Zheng C.-J."/>
            <person name="Schuster L."/>
            <person name="Cowan T.M."/>
            <person name="Smanski M.J."/>
            <person name="Chevrette M.G."/>
            <person name="De Carvalho L.P.S."/>
            <person name="Shen B."/>
        </authorList>
    </citation>
    <scope>NUCLEOTIDE SEQUENCE [LARGE SCALE GENOMIC DNA]</scope>
    <source>
        <strain evidence="2 3">NPDC020295</strain>
    </source>
</reference>
<gene>
    <name evidence="2" type="ORF">ACH49L_36685</name>
</gene>
<proteinExistence type="predicted"/>
<dbReference type="RefSeq" id="WP_208616716.1">
    <property type="nucleotide sequence ID" value="NZ_JBIRWM010000023.1"/>
</dbReference>